<keyword evidence="3" id="KW-0964">Secreted</keyword>
<dbReference type="InterPro" id="IPR008701">
    <property type="entry name" value="NPP1"/>
</dbReference>
<comment type="subcellular location">
    <subcellularLocation>
        <location evidence="1">Secreted</location>
    </subcellularLocation>
</comment>
<dbReference type="GeneID" id="20645693"/>
<feature type="signal peptide" evidence="5">
    <location>
        <begin position="1"/>
        <end position="19"/>
    </location>
</feature>
<reference evidence="6 7" key="1">
    <citation type="journal article" date="2006" name="Science">
        <title>Phytophthora genome sequences uncover evolutionary origins and mechanisms of pathogenesis.</title>
        <authorList>
            <person name="Tyler B.M."/>
            <person name="Tripathy S."/>
            <person name="Zhang X."/>
            <person name="Dehal P."/>
            <person name="Jiang R.H."/>
            <person name="Aerts A."/>
            <person name="Arredondo F.D."/>
            <person name="Baxter L."/>
            <person name="Bensasson D."/>
            <person name="Beynon J.L."/>
            <person name="Chapman J."/>
            <person name="Damasceno C.M."/>
            <person name="Dorrance A.E."/>
            <person name="Dou D."/>
            <person name="Dickerman A.W."/>
            <person name="Dubchak I.L."/>
            <person name="Garbelotto M."/>
            <person name="Gijzen M."/>
            <person name="Gordon S.G."/>
            <person name="Govers F."/>
            <person name="Grunwald N.J."/>
            <person name="Huang W."/>
            <person name="Ivors K.L."/>
            <person name="Jones R.W."/>
            <person name="Kamoun S."/>
            <person name="Krampis K."/>
            <person name="Lamour K.H."/>
            <person name="Lee M.K."/>
            <person name="McDonald W.H."/>
            <person name="Medina M."/>
            <person name="Meijer H.J."/>
            <person name="Nordberg E.K."/>
            <person name="Maclean D.J."/>
            <person name="Ospina-Giraldo M.D."/>
            <person name="Morris P.F."/>
            <person name="Phuntumart V."/>
            <person name="Putnam N.H."/>
            <person name="Rash S."/>
            <person name="Rose J.K."/>
            <person name="Sakihama Y."/>
            <person name="Salamov A.A."/>
            <person name="Savidor A."/>
            <person name="Scheuring C.F."/>
            <person name="Smith B.M."/>
            <person name="Sobral B.W."/>
            <person name="Terry A."/>
            <person name="Torto-Alalibo T.A."/>
            <person name="Win J."/>
            <person name="Xu Z."/>
            <person name="Zhang H."/>
            <person name="Grigoriev I.V."/>
            <person name="Rokhsar D.S."/>
            <person name="Boore J.L."/>
        </authorList>
    </citation>
    <scope>NUCLEOTIDE SEQUENCE [LARGE SCALE GENOMIC DNA]</scope>
    <source>
        <strain evidence="6 7">P6497</strain>
    </source>
</reference>
<evidence type="ECO:0000313" key="6">
    <source>
        <dbReference type="EMBL" id="EGZ19717.1"/>
    </source>
</evidence>
<keyword evidence="4" id="KW-0843">Virulence</keyword>
<gene>
    <name evidence="6" type="ORF">PHYSODRAFT_327912</name>
</gene>
<proteinExistence type="inferred from homology"/>
<evidence type="ECO:0000313" key="7">
    <source>
        <dbReference type="Proteomes" id="UP000002640"/>
    </source>
</evidence>
<keyword evidence="5" id="KW-0732">Signal</keyword>
<dbReference type="SMR" id="G4Z8U6"/>
<dbReference type="PANTHER" id="PTHR33657:SF8">
    <property type="entry name" value="DOMAIN PROTEIN, PUTATIVE (AFU_ORTHOLOGUE AFUA_5G00600)-RELATED"/>
    <property type="match status" value="1"/>
</dbReference>
<dbReference type="RefSeq" id="XP_009522434.1">
    <property type="nucleotide sequence ID" value="XM_009524139.1"/>
</dbReference>
<dbReference type="Proteomes" id="UP000002640">
    <property type="component" value="Unassembled WGS sequence"/>
</dbReference>
<evidence type="ECO:0000256" key="4">
    <source>
        <dbReference type="ARBA" id="ARBA00023026"/>
    </source>
</evidence>
<evidence type="ECO:0000256" key="1">
    <source>
        <dbReference type="ARBA" id="ARBA00004613"/>
    </source>
</evidence>
<dbReference type="EMBL" id="JH159153">
    <property type="protein sequence ID" value="EGZ19717.1"/>
    <property type="molecule type" value="Genomic_DNA"/>
</dbReference>
<dbReference type="AlphaFoldDB" id="G4Z8U6"/>
<dbReference type="PIRSF" id="PIRSF029958">
    <property type="entry name" value="Necrosis-inducing_protein"/>
    <property type="match status" value="1"/>
</dbReference>
<organism evidence="6 7">
    <name type="scientific">Phytophthora sojae (strain P6497)</name>
    <name type="common">Soybean stem and root rot agent</name>
    <name type="synonym">Phytophthora megasperma f. sp. glycines</name>
    <dbReference type="NCBI Taxonomy" id="1094619"/>
    <lineage>
        <taxon>Eukaryota</taxon>
        <taxon>Sar</taxon>
        <taxon>Stramenopiles</taxon>
        <taxon>Oomycota</taxon>
        <taxon>Peronosporomycetes</taxon>
        <taxon>Peronosporales</taxon>
        <taxon>Peronosporaceae</taxon>
        <taxon>Phytophthora</taxon>
    </lineage>
</organism>
<dbReference type="KEGG" id="psoj:PHYSODRAFT_327912"/>
<evidence type="ECO:0000256" key="3">
    <source>
        <dbReference type="ARBA" id="ARBA00022525"/>
    </source>
</evidence>
<dbReference type="GO" id="GO:0005576">
    <property type="term" value="C:extracellular region"/>
    <property type="evidence" value="ECO:0007669"/>
    <property type="project" value="UniProtKB-SubCell"/>
</dbReference>
<dbReference type="PANTHER" id="PTHR33657">
    <property type="entry name" value="DOMAIN PROTEIN, PUTATIVE (AFU_ORTHOLOGUE AFUA_5G00600)-RELATED"/>
    <property type="match status" value="1"/>
</dbReference>
<dbReference type="Pfam" id="PF05630">
    <property type="entry name" value="NPP1"/>
    <property type="match status" value="1"/>
</dbReference>
<dbReference type="OMA" id="RSSWHND"/>
<feature type="chain" id="PRO_5003471964" evidence="5">
    <location>
        <begin position="20"/>
        <end position="226"/>
    </location>
</feature>
<keyword evidence="7" id="KW-1185">Reference proteome</keyword>
<sequence length="226" mass="24398">MNLVRVLLVAAAATSSAEAVSIDYDKVEPFPQPSPVTVSEKAAVKFKPRLLIADEVSCVPFLVVNAAGETGGGLKGNGGNDGCEVAPLGAQVYGRSSWHNDGFWDGSAFWRHDWASAVVWIDNPALEAPKVVRLSLSTSKDSYKNRAPASFVNGTAPFLLRYLPGMSSAALITIDKPGGDFQDLIMWEQLTDVAREALNNAENFGRADVPFSDNNFPTWLEKAWPL</sequence>
<protein>
    <submittedName>
        <fullName evidence="6">Necrosis inducing-like protein NPP1 type</fullName>
    </submittedName>
</protein>
<comment type="similarity">
    <text evidence="2">Belongs to the Necrosis inducing protein (NPP1) family.</text>
</comment>
<name>G4Z8U6_PHYSP</name>
<dbReference type="InParanoid" id="G4Z8U6"/>
<evidence type="ECO:0000256" key="2">
    <source>
        <dbReference type="ARBA" id="ARBA00009520"/>
    </source>
</evidence>
<accession>G4Z8U6</accession>
<evidence type="ECO:0000256" key="5">
    <source>
        <dbReference type="SAM" id="SignalP"/>
    </source>
</evidence>